<proteinExistence type="inferred from homology"/>
<dbReference type="InterPro" id="IPR000172">
    <property type="entry name" value="GMC_OxRdtase_N"/>
</dbReference>
<evidence type="ECO:0000256" key="4">
    <source>
        <dbReference type="ARBA" id="ARBA00022490"/>
    </source>
</evidence>
<reference evidence="9" key="1">
    <citation type="submission" date="2022-11" db="EMBL/GenBank/DDBJ databases">
        <authorList>
            <person name="Petersen C."/>
        </authorList>
    </citation>
    <scope>NUCLEOTIDE SEQUENCE</scope>
    <source>
        <strain evidence="9">IBT 21917</strain>
    </source>
</reference>
<dbReference type="PROSITE" id="PS00623">
    <property type="entry name" value="GMC_OXRED_1"/>
    <property type="match status" value="1"/>
</dbReference>
<comment type="caution">
    <text evidence="9">The sequence shown here is derived from an EMBL/GenBank/DDBJ whole genome shotgun (WGS) entry which is preliminary data.</text>
</comment>
<keyword evidence="7" id="KW-0285">Flavoprotein</keyword>
<keyword evidence="6 7" id="KW-0274">FAD</keyword>
<keyword evidence="4" id="KW-0963">Cytoplasm</keyword>
<evidence type="ECO:0000256" key="2">
    <source>
        <dbReference type="ARBA" id="ARBA00004496"/>
    </source>
</evidence>
<comment type="subcellular location">
    <subcellularLocation>
        <location evidence="2">Cytoplasm</location>
    </subcellularLocation>
    <subcellularLocation>
        <location evidence="1">Secreted</location>
        <location evidence="1">Cell wall</location>
    </subcellularLocation>
</comment>
<organism evidence="9 10">
    <name type="scientific">Penicillium capsulatum</name>
    <dbReference type="NCBI Taxonomy" id="69766"/>
    <lineage>
        <taxon>Eukaryota</taxon>
        <taxon>Fungi</taxon>
        <taxon>Dikarya</taxon>
        <taxon>Ascomycota</taxon>
        <taxon>Pezizomycotina</taxon>
        <taxon>Eurotiomycetes</taxon>
        <taxon>Eurotiomycetidae</taxon>
        <taxon>Eurotiales</taxon>
        <taxon>Aspergillaceae</taxon>
        <taxon>Penicillium</taxon>
    </lineage>
</organism>
<evidence type="ECO:0000256" key="6">
    <source>
        <dbReference type="PIRSR" id="PIRSR000137-2"/>
    </source>
</evidence>
<dbReference type="InterPro" id="IPR036188">
    <property type="entry name" value="FAD/NAD-bd_sf"/>
</dbReference>
<keyword evidence="5" id="KW-0964">Secreted</keyword>
<evidence type="ECO:0000256" key="1">
    <source>
        <dbReference type="ARBA" id="ARBA00004191"/>
    </source>
</evidence>
<dbReference type="GO" id="GO:0050660">
    <property type="term" value="F:flavin adenine dinucleotide binding"/>
    <property type="evidence" value="ECO:0007669"/>
    <property type="project" value="InterPro"/>
</dbReference>
<evidence type="ECO:0000256" key="5">
    <source>
        <dbReference type="ARBA" id="ARBA00022512"/>
    </source>
</evidence>
<evidence type="ECO:0000313" key="9">
    <source>
        <dbReference type="EMBL" id="KAJ5183507.1"/>
    </source>
</evidence>
<gene>
    <name evidence="9" type="ORF">N7492_001123</name>
</gene>
<feature type="binding site" evidence="6">
    <location>
        <position position="257"/>
    </location>
    <ligand>
        <name>FAD</name>
        <dbReference type="ChEBI" id="CHEBI:57692"/>
    </ligand>
</feature>
<dbReference type="PANTHER" id="PTHR11552">
    <property type="entry name" value="GLUCOSE-METHANOL-CHOLINE GMC OXIDOREDUCTASE"/>
    <property type="match status" value="1"/>
</dbReference>
<dbReference type="SUPFAM" id="SSF54373">
    <property type="entry name" value="FAD-linked reductases, C-terminal domain"/>
    <property type="match status" value="1"/>
</dbReference>
<evidence type="ECO:0000313" key="10">
    <source>
        <dbReference type="Proteomes" id="UP001146351"/>
    </source>
</evidence>
<reference evidence="9" key="2">
    <citation type="journal article" date="2023" name="IMA Fungus">
        <title>Comparative genomic study of the Penicillium genus elucidates a diverse pangenome and 15 lateral gene transfer events.</title>
        <authorList>
            <person name="Petersen C."/>
            <person name="Sorensen T."/>
            <person name="Nielsen M.R."/>
            <person name="Sondergaard T.E."/>
            <person name="Sorensen J.L."/>
            <person name="Fitzpatrick D.A."/>
            <person name="Frisvad J.C."/>
            <person name="Nielsen K.L."/>
        </authorList>
    </citation>
    <scope>NUCLEOTIDE SEQUENCE</scope>
    <source>
        <strain evidence="9">IBT 21917</strain>
    </source>
</reference>
<dbReference type="Gene3D" id="3.30.560.10">
    <property type="entry name" value="Glucose Oxidase, domain 3"/>
    <property type="match status" value="1"/>
</dbReference>
<dbReference type="Pfam" id="PF00732">
    <property type="entry name" value="GMC_oxred_N"/>
    <property type="match status" value="1"/>
</dbReference>
<keyword evidence="10" id="KW-1185">Reference proteome</keyword>
<keyword evidence="5" id="KW-0134">Cell wall</keyword>
<dbReference type="Pfam" id="PF05199">
    <property type="entry name" value="GMC_oxred_C"/>
    <property type="match status" value="1"/>
</dbReference>
<dbReference type="GO" id="GO:0005737">
    <property type="term" value="C:cytoplasm"/>
    <property type="evidence" value="ECO:0007669"/>
    <property type="project" value="UniProtKB-SubCell"/>
</dbReference>
<dbReference type="OrthoDB" id="269227at2759"/>
<dbReference type="Proteomes" id="UP001146351">
    <property type="component" value="Unassembled WGS sequence"/>
</dbReference>
<dbReference type="InterPro" id="IPR012132">
    <property type="entry name" value="GMC_OxRdtase"/>
</dbReference>
<dbReference type="SUPFAM" id="SSF51905">
    <property type="entry name" value="FAD/NAD(P)-binding domain"/>
    <property type="match status" value="1"/>
</dbReference>
<dbReference type="InterPro" id="IPR007867">
    <property type="entry name" value="GMC_OxRtase_C"/>
</dbReference>
<evidence type="ECO:0000256" key="7">
    <source>
        <dbReference type="RuleBase" id="RU003968"/>
    </source>
</evidence>
<feature type="domain" description="Glucose-methanol-choline oxidoreductase N-terminal" evidence="8">
    <location>
        <begin position="102"/>
        <end position="125"/>
    </location>
</feature>
<accession>A0A9W9IT79</accession>
<sequence>MTVPSTDAPGDALCSLDEFLEVPFDYLIAGGGTAGLVIAARLSEDPSVRVGVIEAGRDERANPLVTMPAGFGQMVGVPEYDWMLKTVPQKGNMDKVHSQCRGKMLGGSSGINMMTYTRGHRADYDDWSAFSESWSWSTLAPYFAKHETLSNTDARTEEDRPFMSFSQSDHGDRGPVQTSFNTWRVPLENDWVQACEEVADRKERPAGPWGGDHLGFYSSLISVDRDTAPGTRSYAASAYLTPSLGRPNLKVLVEATVSNVTMSGKFVTGVRFLHGGKPYEAKAEKEVILATGVYKTPQILELSGIGDPEVLQAAGVDCAVPLPGVGANLQDHVLSGNTYELADGITSLDSLLKPENFTKQQEQYASSRGGALAAVSSCMGFLPYSSLVTQEELEKTCNMILESPSQSDFHKKQLEKTTRQLKDPTSGSVQFAIVPGSANLPKGAEDQSKLFEGDADAQRDGLTLVTMVQFPASRGTVHITTSNPLDDPAIDPAYLTHPADVAVLTAGLQFVDRVAQTDILGSKLHRRVRPEPEIDLSEWENAKREVQQCCMTEYHPCGTCAIGDVLDDRLRVKGVRGLRVVDASVFPSHVSGNIMATVYAVAERAADLIKEEEFRRSTSQWNCCIQ</sequence>
<dbReference type="PANTHER" id="PTHR11552:SF210">
    <property type="entry name" value="GLUCOSE-METHANOL-CHOLINE OXIDOREDUCTASE N-TERMINAL DOMAIN-CONTAINING PROTEIN-RELATED"/>
    <property type="match status" value="1"/>
</dbReference>
<comment type="similarity">
    <text evidence="3 7">Belongs to the GMC oxidoreductase family.</text>
</comment>
<dbReference type="Gene3D" id="3.50.50.60">
    <property type="entry name" value="FAD/NAD(P)-binding domain"/>
    <property type="match status" value="1"/>
</dbReference>
<evidence type="ECO:0000259" key="8">
    <source>
        <dbReference type="PROSITE" id="PS00623"/>
    </source>
</evidence>
<evidence type="ECO:0000256" key="3">
    <source>
        <dbReference type="ARBA" id="ARBA00010790"/>
    </source>
</evidence>
<dbReference type="AlphaFoldDB" id="A0A9W9IT79"/>
<dbReference type="GO" id="GO:0016614">
    <property type="term" value="F:oxidoreductase activity, acting on CH-OH group of donors"/>
    <property type="evidence" value="ECO:0007669"/>
    <property type="project" value="InterPro"/>
</dbReference>
<dbReference type="PIRSF" id="PIRSF000137">
    <property type="entry name" value="Alcohol_oxidase"/>
    <property type="match status" value="1"/>
</dbReference>
<protein>
    <submittedName>
        <fullName evidence="9">Alcohol oxidase</fullName>
    </submittedName>
</protein>
<dbReference type="EMBL" id="JAPQKO010000001">
    <property type="protein sequence ID" value="KAJ5183507.1"/>
    <property type="molecule type" value="Genomic_DNA"/>
</dbReference>
<comment type="cofactor">
    <cofactor evidence="6">
        <name>FAD</name>
        <dbReference type="ChEBI" id="CHEBI:57692"/>
    </cofactor>
</comment>
<name>A0A9W9IT79_9EURO</name>